<dbReference type="InterPro" id="IPR038770">
    <property type="entry name" value="Na+/solute_symporter_sf"/>
</dbReference>
<gene>
    <name evidence="9" type="ORF">SAMN03080599_01465</name>
</gene>
<keyword evidence="7 8" id="KW-0472">Membrane</keyword>
<reference evidence="9 10" key="1">
    <citation type="submission" date="2016-10" db="EMBL/GenBank/DDBJ databases">
        <authorList>
            <person name="de Groot N.N."/>
        </authorList>
    </citation>
    <scope>NUCLEOTIDE SEQUENCE [LARGE SCALE GENOMIC DNA]</scope>
    <source>
        <strain evidence="9 10">DSM 2784</strain>
    </source>
</reference>
<dbReference type="OrthoDB" id="9794315at2"/>
<evidence type="ECO:0000256" key="8">
    <source>
        <dbReference type="SAM" id="Phobius"/>
    </source>
</evidence>
<name>A0A1G5RXG9_9FIRM</name>
<feature type="transmembrane region" description="Helical" evidence="8">
    <location>
        <begin position="283"/>
        <end position="306"/>
    </location>
</feature>
<comment type="similarity">
    <text evidence="2">Belongs to the auxin efflux carrier (TC 2.A.69) family.</text>
</comment>
<keyword evidence="10" id="KW-1185">Reference proteome</keyword>
<evidence type="ECO:0008006" key="11">
    <source>
        <dbReference type="Google" id="ProtNLM"/>
    </source>
</evidence>
<accession>A0A1G5RXG9</accession>
<keyword evidence="5 8" id="KW-0812">Transmembrane</keyword>
<evidence type="ECO:0000256" key="2">
    <source>
        <dbReference type="ARBA" id="ARBA00010145"/>
    </source>
</evidence>
<dbReference type="Proteomes" id="UP000199208">
    <property type="component" value="Unassembled WGS sequence"/>
</dbReference>
<feature type="transmembrane region" description="Helical" evidence="8">
    <location>
        <begin position="36"/>
        <end position="56"/>
    </location>
</feature>
<feature type="transmembrane region" description="Helical" evidence="8">
    <location>
        <begin position="171"/>
        <end position="189"/>
    </location>
</feature>
<evidence type="ECO:0000256" key="6">
    <source>
        <dbReference type="ARBA" id="ARBA00022989"/>
    </source>
</evidence>
<evidence type="ECO:0000256" key="7">
    <source>
        <dbReference type="ARBA" id="ARBA00023136"/>
    </source>
</evidence>
<feature type="transmembrane region" description="Helical" evidence="8">
    <location>
        <begin position="127"/>
        <end position="151"/>
    </location>
</feature>
<evidence type="ECO:0000256" key="4">
    <source>
        <dbReference type="ARBA" id="ARBA00022475"/>
    </source>
</evidence>
<evidence type="ECO:0000313" key="9">
    <source>
        <dbReference type="EMBL" id="SCZ78835.1"/>
    </source>
</evidence>
<feature type="transmembrane region" description="Helical" evidence="8">
    <location>
        <begin position="226"/>
        <end position="246"/>
    </location>
</feature>
<feature type="transmembrane region" description="Helical" evidence="8">
    <location>
        <begin position="6"/>
        <end position="24"/>
    </location>
</feature>
<dbReference type="PANTHER" id="PTHR36838:SF4">
    <property type="entry name" value="AUXIN EFFLUX CARRIER FAMILY PROTEIN"/>
    <property type="match status" value="1"/>
</dbReference>
<keyword evidence="4" id="KW-1003">Cell membrane</keyword>
<dbReference type="RefSeq" id="WP_092590230.1">
    <property type="nucleotide sequence ID" value="NZ_FMWL01000005.1"/>
</dbReference>
<dbReference type="EMBL" id="FMWL01000005">
    <property type="protein sequence ID" value="SCZ78835.1"/>
    <property type="molecule type" value="Genomic_DNA"/>
</dbReference>
<keyword evidence="6 8" id="KW-1133">Transmembrane helix</keyword>
<evidence type="ECO:0000256" key="5">
    <source>
        <dbReference type="ARBA" id="ARBA00022692"/>
    </source>
</evidence>
<dbReference type="AlphaFoldDB" id="A0A1G5RXG9"/>
<dbReference type="Gene3D" id="1.20.1530.20">
    <property type="match status" value="1"/>
</dbReference>
<proteinExistence type="inferred from homology"/>
<evidence type="ECO:0000313" key="10">
    <source>
        <dbReference type="Proteomes" id="UP000199208"/>
    </source>
</evidence>
<dbReference type="STRING" id="1120920.SAMN03080599_01465"/>
<comment type="subcellular location">
    <subcellularLocation>
        <location evidence="1">Cell membrane</location>
        <topology evidence="1">Multi-pass membrane protein</topology>
    </subcellularLocation>
</comment>
<evidence type="ECO:0000256" key="1">
    <source>
        <dbReference type="ARBA" id="ARBA00004651"/>
    </source>
</evidence>
<feature type="transmembrane region" description="Helical" evidence="8">
    <location>
        <begin position="68"/>
        <end position="87"/>
    </location>
</feature>
<keyword evidence="3" id="KW-0813">Transport</keyword>
<protein>
    <recommendedName>
        <fullName evidence="11">AEC family transporter</fullName>
    </recommendedName>
</protein>
<dbReference type="Pfam" id="PF03547">
    <property type="entry name" value="Mem_trans"/>
    <property type="match status" value="1"/>
</dbReference>
<dbReference type="InterPro" id="IPR004776">
    <property type="entry name" value="Mem_transp_PIN-like"/>
</dbReference>
<dbReference type="PANTHER" id="PTHR36838">
    <property type="entry name" value="AUXIN EFFLUX CARRIER FAMILY PROTEIN"/>
    <property type="match status" value="1"/>
</dbReference>
<organism evidence="9 10">
    <name type="scientific">Acidaminobacter hydrogenoformans DSM 2784</name>
    <dbReference type="NCBI Taxonomy" id="1120920"/>
    <lineage>
        <taxon>Bacteria</taxon>
        <taxon>Bacillati</taxon>
        <taxon>Bacillota</taxon>
        <taxon>Clostridia</taxon>
        <taxon>Peptostreptococcales</taxon>
        <taxon>Acidaminobacteraceae</taxon>
        <taxon>Acidaminobacter</taxon>
    </lineage>
</organism>
<feature type="transmembrane region" description="Helical" evidence="8">
    <location>
        <begin position="252"/>
        <end position="271"/>
    </location>
</feature>
<dbReference type="GO" id="GO:0005886">
    <property type="term" value="C:plasma membrane"/>
    <property type="evidence" value="ECO:0007669"/>
    <property type="project" value="UniProtKB-SubCell"/>
</dbReference>
<feature type="transmembrane region" description="Helical" evidence="8">
    <location>
        <begin position="201"/>
        <end position="219"/>
    </location>
</feature>
<evidence type="ECO:0000256" key="3">
    <source>
        <dbReference type="ARBA" id="ARBA00022448"/>
    </source>
</evidence>
<dbReference type="GO" id="GO:0055085">
    <property type="term" value="P:transmembrane transport"/>
    <property type="evidence" value="ECO:0007669"/>
    <property type="project" value="InterPro"/>
</dbReference>
<sequence>MENFILSLNVVMPLFLAMAAGYLMKQLRAIDDHTLSVMNGVAFRIFLPVLLFYNIYKTDLAAVLNIRLMLYSVGTLAAALGALFVLIPILEKDNRRRGVLIQGIFRGNFVLFGIPVAQALAPADQVGVAALIIAITVPLNNAISVVVLEIFRGGRIDVPRIAKGVATNPNIIGSFLGLVLLVFGLTLPYPIEKTALDFSRVATPLALFLLGGTMSFSAVKGLLRPLIIGVVGKLVVLPMVFIPISIHMGFRGIELITLMVLYGAPTAVASFTMAHQMDADGELAGQIIVFGSALSVLTIFFMIFTLKQLAYI</sequence>